<protein>
    <submittedName>
        <fullName evidence="1">Uncharacterized protein</fullName>
    </submittedName>
</protein>
<reference evidence="1" key="2">
    <citation type="journal article" date="2015" name="Data Brief">
        <title>Shoot transcriptome of the giant reed, Arundo donax.</title>
        <authorList>
            <person name="Barrero R.A."/>
            <person name="Guerrero F.D."/>
            <person name="Moolhuijzen P."/>
            <person name="Goolsby J.A."/>
            <person name="Tidwell J."/>
            <person name="Bellgard S.E."/>
            <person name="Bellgard M.I."/>
        </authorList>
    </citation>
    <scope>NUCLEOTIDE SEQUENCE</scope>
    <source>
        <tissue evidence="1">Shoot tissue taken approximately 20 cm above the soil surface</tissue>
    </source>
</reference>
<evidence type="ECO:0000313" key="1">
    <source>
        <dbReference type="EMBL" id="JAD90701.1"/>
    </source>
</evidence>
<dbReference type="AlphaFoldDB" id="A0A0A9DSC9"/>
<proteinExistence type="predicted"/>
<accession>A0A0A9DSC9</accession>
<sequence>MPPYSSPPARPRASPAILLATVELMRPSLPFSGGHPLVFRESARISASAATVLDARNTCASPVRSRGVPPVCHHRPTRCGSPLY</sequence>
<name>A0A0A9DSC9_ARUDO</name>
<reference evidence="1" key="1">
    <citation type="submission" date="2014-09" db="EMBL/GenBank/DDBJ databases">
        <authorList>
            <person name="Magalhaes I.L.F."/>
            <person name="Oliveira U."/>
            <person name="Santos F.R."/>
            <person name="Vidigal T.H.D.A."/>
            <person name="Brescovit A.D."/>
            <person name="Santos A.J."/>
        </authorList>
    </citation>
    <scope>NUCLEOTIDE SEQUENCE</scope>
    <source>
        <tissue evidence="1">Shoot tissue taken approximately 20 cm above the soil surface</tissue>
    </source>
</reference>
<organism evidence="1">
    <name type="scientific">Arundo donax</name>
    <name type="common">Giant reed</name>
    <name type="synonym">Donax arundinaceus</name>
    <dbReference type="NCBI Taxonomy" id="35708"/>
    <lineage>
        <taxon>Eukaryota</taxon>
        <taxon>Viridiplantae</taxon>
        <taxon>Streptophyta</taxon>
        <taxon>Embryophyta</taxon>
        <taxon>Tracheophyta</taxon>
        <taxon>Spermatophyta</taxon>
        <taxon>Magnoliopsida</taxon>
        <taxon>Liliopsida</taxon>
        <taxon>Poales</taxon>
        <taxon>Poaceae</taxon>
        <taxon>PACMAD clade</taxon>
        <taxon>Arundinoideae</taxon>
        <taxon>Arundineae</taxon>
        <taxon>Arundo</taxon>
    </lineage>
</organism>
<dbReference type="EMBL" id="GBRH01207194">
    <property type="protein sequence ID" value="JAD90701.1"/>
    <property type="molecule type" value="Transcribed_RNA"/>
</dbReference>